<feature type="transmembrane region" description="Helical" evidence="16">
    <location>
        <begin position="1334"/>
        <end position="1357"/>
    </location>
</feature>
<evidence type="ECO:0000256" key="4">
    <source>
        <dbReference type="ARBA" id="ARBA00022605"/>
    </source>
</evidence>
<evidence type="ECO:0000256" key="8">
    <source>
        <dbReference type="ARBA" id="ARBA00022833"/>
    </source>
</evidence>
<protein>
    <recommendedName>
        <fullName evidence="14">Probable methylthioribulose-1-phosphate dehydratase</fullName>
        <shortName evidence="14">MTRu-1-P dehydratase</shortName>
        <ecNumber evidence="14">4.2.1.109</ecNumber>
    </recommendedName>
</protein>
<dbReference type="PANTHER" id="PTHR20371:SF1">
    <property type="entry name" value="ENOLASE-PHOSPHATASE E1"/>
    <property type="match status" value="1"/>
</dbReference>
<evidence type="ECO:0000256" key="2">
    <source>
        <dbReference type="ARBA" id="ARBA00004613"/>
    </source>
</evidence>
<dbReference type="GO" id="GO:0005524">
    <property type="term" value="F:ATP binding"/>
    <property type="evidence" value="ECO:0007669"/>
    <property type="project" value="InterPro"/>
</dbReference>
<dbReference type="SUPFAM" id="SSF90123">
    <property type="entry name" value="ABC transporter transmembrane region"/>
    <property type="match status" value="2"/>
</dbReference>
<keyword evidence="10 16" id="KW-0472">Membrane</keyword>
<dbReference type="GO" id="GO:0005737">
    <property type="term" value="C:cytoplasm"/>
    <property type="evidence" value="ECO:0007669"/>
    <property type="project" value="UniProtKB-SubCell"/>
</dbReference>
<keyword evidence="11 14" id="KW-0486">Methionine biosynthesis</keyword>
<feature type="transmembrane region" description="Helical" evidence="16">
    <location>
        <begin position="967"/>
        <end position="987"/>
    </location>
</feature>
<dbReference type="GO" id="GO:0140359">
    <property type="term" value="F:ABC-type transporter activity"/>
    <property type="evidence" value="ECO:0007669"/>
    <property type="project" value="InterPro"/>
</dbReference>
<feature type="transmembrane region" description="Helical" evidence="16">
    <location>
        <begin position="1131"/>
        <end position="1154"/>
    </location>
</feature>
<dbReference type="Pfam" id="PF00664">
    <property type="entry name" value="ABC_membrane"/>
    <property type="match status" value="1"/>
</dbReference>
<dbReference type="InterPro" id="IPR001303">
    <property type="entry name" value="Aldolase_II/adducin_N"/>
</dbReference>
<dbReference type="GO" id="GO:0005576">
    <property type="term" value="C:extracellular region"/>
    <property type="evidence" value="ECO:0007669"/>
    <property type="project" value="UniProtKB-SubCell"/>
</dbReference>
<comment type="subcellular location">
    <subcellularLocation>
        <location evidence="14">Cytoplasm</location>
    </subcellularLocation>
    <subcellularLocation>
        <location evidence="1">Host cell</location>
    </subcellularLocation>
    <subcellularLocation>
        <location evidence="2">Secreted</location>
    </subcellularLocation>
</comment>
<dbReference type="GO" id="GO:0016020">
    <property type="term" value="C:membrane"/>
    <property type="evidence" value="ECO:0007669"/>
    <property type="project" value="InterPro"/>
</dbReference>
<keyword evidence="3" id="KW-0964">Secreted</keyword>
<feature type="transmembrane region" description="Helical" evidence="16">
    <location>
        <begin position="780"/>
        <end position="799"/>
    </location>
</feature>
<gene>
    <name evidence="18" type="ORF">P43SY_008597</name>
</gene>
<feature type="domain" description="ABC transmembrane type-1" evidence="17">
    <location>
        <begin position="1307"/>
        <end position="1451"/>
    </location>
</feature>
<keyword evidence="7" id="KW-0378">Hydrolase</keyword>
<dbReference type="GO" id="GO:0043657">
    <property type="term" value="C:host cell"/>
    <property type="evidence" value="ECO:0007669"/>
    <property type="project" value="UniProtKB-SubCell"/>
</dbReference>
<feature type="transmembrane region" description="Helical" evidence="16">
    <location>
        <begin position="1441"/>
        <end position="1459"/>
    </location>
</feature>
<organism evidence="18 19">
    <name type="scientific">Pythium insidiosum</name>
    <name type="common">Pythiosis disease agent</name>
    <dbReference type="NCBI Taxonomy" id="114742"/>
    <lineage>
        <taxon>Eukaryota</taxon>
        <taxon>Sar</taxon>
        <taxon>Stramenopiles</taxon>
        <taxon>Oomycota</taxon>
        <taxon>Peronosporomycetes</taxon>
        <taxon>Pythiales</taxon>
        <taxon>Pythiaceae</taxon>
        <taxon>Pythium</taxon>
    </lineage>
</organism>
<dbReference type="SUPFAM" id="SSF56784">
    <property type="entry name" value="HAD-like"/>
    <property type="match status" value="1"/>
</dbReference>
<comment type="function">
    <text evidence="14">Catalyzes the dehydration of methylthioribulose-1-phosphate (MTRu-1-P) into 2,3-diketo-5-methylthiopentyl-1-phosphate (DK-MTP-1-P).</text>
</comment>
<dbReference type="SMART" id="SM01007">
    <property type="entry name" value="Aldolase_II"/>
    <property type="match status" value="1"/>
</dbReference>
<proteinExistence type="inferred from homology"/>
<feature type="active site" description="Proton donor/acceptor" evidence="14">
    <location>
        <position position="284"/>
    </location>
</feature>
<feature type="transmembrane region" description="Helical" evidence="16">
    <location>
        <begin position="720"/>
        <end position="743"/>
    </location>
</feature>
<evidence type="ECO:0000256" key="7">
    <source>
        <dbReference type="ARBA" id="ARBA00022801"/>
    </source>
</evidence>
<dbReference type="Pfam" id="PF00596">
    <property type="entry name" value="Aldolase_II"/>
    <property type="match status" value="1"/>
</dbReference>
<evidence type="ECO:0000256" key="11">
    <source>
        <dbReference type="ARBA" id="ARBA00023167"/>
    </source>
</evidence>
<comment type="similarity">
    <text evidence="14">Belongs to the aldolase class II family. MtnB subfamily.</text>
</comment>
<dbReference type="EMBL" id="JAKCXM010000382">
    <property type="protein sequence ID" value="KAJ0394812.1"/>
    <property type="molecule type" value="Genomic_DNA"/>
</dbReference>
<dbReference type="NCBIfam" id="TIGR01549">
    <property type="entry name" value="HAD-SF-IA-v1"/>
    <property type="match status" value="1"/>
</dbReference>
<keyword evidence="5 16" id="KW-0812">Transmembrane</keyword>
<dbReference type="EC" id="4.2.1.109" evidence="14"/>
<dbReference type="Gene3D" id="1.20.1560.10">
    <property type="entry name" value="ABC transporter type 1, transmembrane domain"/>
    <property type="match status" value="2"/>
</dbReference>
<dbReference type="Pfam" id="PF00702">
    <property type="entry name" value="Hydrolase"/>
    <property type="match status" value="1"/>
</dbReference>
<dbReference type="InterPro" id="IPR011527">
    <property type="entry name" value="ABC1_TM_dom"/>
</dbReference>
<evidence type="ECO:0000256" key="5">
    <source>
        <dbReference type="ARBA" id="ARBA00022692"/>
    </source>
</evidence>
<feature type="region of interest" description="Disordered" evidence="15">
    <location>
        <begin position="378"/>
        <end position="400"/>
    </location>
</feature>
<dbReference type="InterPro" id="IPR027514">
    <property type="entry name" value="Salvage_MtnB_euk"/>
</dbReference>
<dbReference type="InterPro" id="IPR036409">
    <property type="entry name" value="Aldolase_II/adducin_N_sf"/>
</dbReference>
<dbReference type="SFLD" id="SFLDG01129">
    <property type="entry name" value="C1.5:_HAD__Beta-PGM__Phosphata"/>
    <property type="match status" value="1"/>
</dbReference>
<comment type="pathway">
    <text evidence="14">Amino-acid biosynthesis; L-methionine biosynthesis via salvage pathway; L-methionine from S-methyl-5-thio-alpha-D-ribose 1-phosphate: step 2/6.</text>
</comment>
<dbReference type="SUPFAM" id="SSF53639">
    <property type="entry name" value="AraD/HMP-PK domain-like"/>
    <property type="match status" value="1"/>
</dbReference>
<evidence type="ECO:0000313" key="19">
    <source>
        <dbReference type="Proteomes" id="UP001209570"/>
    </source>
</evidence>
<name>A0AAD5LWN7_PYTIN</name>
<feature type="transmembrane region" description="Helical" evidence="16">
    <location>
        <begin position="1099"/>
        <end position="1119"/>
    </location>
</feature>
<dbReference type="InterPro" id="IPR023214">
    <property type="entry name" value="HAD_sf"/>
</dbReference>
<feature type="transmembrane region" description="Helical" evidence="16">
    <location>
        <begin position="921"/>
        <end position="943"/>
    </location>
</feature>
<keyword evidence="4 14" id="KW-0028">Amino-acid biosynthesis</keyword>
<evidence type="ECO:0000259" key="17">
    <source>
        <dbReference type="PROSITE" id="PS50929"/>
    </source>
</evidence>
<feature type="binding site" evidence="14">
    <location>
        <position position="334"/>
    </location>
    <ligand>
        <name>Zn(2+)</name>
        <dbReference type="ChEBI" id="CHEBI:29105"/>
    </ligand>
</feature>
<evidence type="ECO:0000313" key="18">
    <source>
        <dbReference type="EMBL" id="KAJ0394812.1"/>
    </source>
</evidence>
<evidence type="ECO:0000256" key="15">
    <source>
        <dbReference type="SAM" id="MobiDB-lite"/>
    </source>
</evidence>
<evidence type="ECO:0000256" key="6">
    <source>
        <dbReference type="ARBA" id="ARBA00022723"/>
    </source>
</evidence>
<evidence type="ECO:0000256" key="9">
    <source>
        <dbReference type="ARBA" id="ARBA00022989"/>
    </source>
</evidence>
<dbReference type="NCBIfam" id="TIGR01691">
    <property type="entry name" value="enolase-ppase"/>
    <property type="match status" value="1"/>
</dbReference>
<dbReference type="InterPro" id="IPR045379">
    <property type="entry name" value="Crinkler_N"/>
</dbReference>
<evidence type="ECO:0000256" key="14">
    <source>
        <dbReference type="HAMAP-Rule" id="MF_03116"/>
    </source>
</evidence>
<dbReference type="InterPro" id="IPR017714">
    <property type="entry name" value="MethylthioRu-1-P_deHdtase_MtnB"/>
</dbReference>
<dbReference type="SFLD" id="SFLDS00003">
    <property type="entry name" value="Haloacid_Dehalogenase"/>
    <property type="match status" value="1"/>
</dbReference>
<dbReference type="Gene3D" id="3.40.225.10">
    <property type="entry name" value="Class II aldolase/adducin N-terminal domain"/>
    <property type="match status" value="1"/>
</dbReference>
<dbReference type="FunFam" id="3.40.225.10:FF:000010">
    <property type="entry name" value="Probable bifunctional methylthioribulose-1-phosphate dehydratase/enolase-phosphatase E1"/>
    <property type="match status" value="1"/>
</dbReference>
<comment type="caution">
    <text evidence="18">The sequence shown here is derived from an EMBL/GenBank/DDBJ whole genome shotgun (WGS) entry which is preliminary data.</text>
</comment>
<dbReference type="Gene3D" id="1.10.720.60">
    <property type="match status" value="1"/>
</dbReference>
<dbReference type="SUPFAM" id="SSF52540">
    <property type="entry name" value="P-loop containing nucleoside triphosphate hydrolases"/>
    <property type="match status" value="1"/>
</dbReference>
<keyword evidence="12 14" id="KW-0456">Lyase</keyword>
<evidence type="ECO:0000256" key="10">
    <source>
        <dbReference type="ARBA" id="ARBA00023136"/>
    </source>
</evidence>
<sequence>MPSTMLNALPLTDLAFALQLRYLDSPRERASECILREIGVSAASVAKSADAQPAGDVLTALDDARLAEHSAADGAAVAYEALAGRVFLDVRDAGDAWIRMALTPGLRVTLSASTSRRFVLDRLVDAATLQLRETRVGTERKALQLVPRFSRAADALEVTAYHTYRELICALCRQFYDAGWVTGTGGSISIRYGNRIYMTPSGVQKERISPDDLYMLDLDGAILDAPEQKPGTRKVPKLSDCSPLFLHAYRLRDAGAVLHSHGMSCNLVTALCDGQTEFRITHQEMIKGLAGFGYHDELVLPIIENTAVESQLADSLAEAMQRYPRAPAVLVRRHGIYVWGDSWEAAKRHAECLHYLFDAAIEMHKLRLDYTTAPPLPLAAASDDGPQRKRPRSASATSAESLAESHQYVLLDIEGTTTPITFVHDVLFPFAHRHAQSFLAATWTTDATQRDIAALCAQAATDATDAALEGVPALALSGDRDRDIAAVVAYVHWNMARDRKMTALKQLQGHIWDLGYANGELRALVYADVPPFLERMAASGVRVGIYSSGSREAQRALFKFSDRGDLRRWLSVYFDTRVGGKRDAASYREILQSLGVDSGCDVLFVTDVLEEATAATAAGLDVALSVRPGNKPLPADHGFKTIRSFAELAAYMQQQQPMASPERAAASVQSAATRLSLLRRVDSRKWHYTETLALFLDFLAQVLAVSFAPRATFALAAGSAASRAVSAALLPGYLVSTAVRLVGLRSSLWRSHSSVADLVCWGLTIALLVARYLVSRDAASAEYALALAYLVVVALRLILKPRARNFSKKLHKLRANGQQLRVSIESLRASLTRIPGITALAVAMMETDLLIICGRDSGDMSREELTSFLERALLYRPAALSATEFLSHVRDIDAKSTQRAYGTVDVLRSSLSHWSNQKCDIVICSLMICVNAAVSPMMAYLLAKLSDAFLTLKGPGNGDDALLREGLVGMLGLCIPFVLGSYAVGYLQSRIISKAVKQMQITVLNTILHQDQGLGRVAEEGRYDELVRKNGLFYEMVDSLGTSKAELATRIANRRERVTSWDAAVCAAGASQFPRSSLPTAVAARLTLLRRVDSRKWHYTETLALFLDFLAQVLAVSFAPRATFALAAGSAASRAVSAALLPGYLVSTAVRLVGLRSSLWRSHSSVADLVCWGLTIALLVARYLVSRDAASAEYALALAYLVVVALRLILKPRARNFSKKLHKLRANGQQLRVSIESLRASLTRIPGITALAVAMMETDLLIICGRDSGDMSREELTSFLERALLYRPAALSATEFLAHVRDIDAKMSPMMAYFLARLTEAFKLAKTLDSPDDYLLRVGFVGMLSLCIPFVLGNYAIGYFQSKIMAKTTEFLQQRLLTLILQQHTAFFVGRSEGDLNTLFSGDIARVNSLWQALFWNLFNPVVSIVMGFGYAIYVDLSIGVMGFAFAAIFVSSGPQGFAAHCSKTFGSKNAYVSSEFMNAVSCQKLVRALDRARHPDNDTDSDDASSLPDLPKMEKDLRVEKLVFNKMNMTIISVTHRLSTAVSADLILVLNKGRVAEEGRYDELVRKNGLFYEMVHSNESINIGVDLQSGRSYSFASETSLAEEIVGDFTHQLSLLMKAIVCVATVDGSVFTVEIDERQRVWHLQEKIKEKKPSLVTCDADRLTLFLAKDAAGEWLKTHEAAMLQSGQVSERIQKVTTTRECRMRPMQRIANAAFELPDDDDAGEDDIHVLVQLPPEDEQLRTGRKLGKRKRYICSKVGLLEGKQLMQDLNIHIKPVRVTSLANEGMPRVAPLTWKTSGSDVVQEINLTIEELRHLWGGYISHNVGDVLHRQGLYVHRVQEGDALLGVQVPGRDVELSGCTDLLILSDLAHSEPDHLQHLPEVKMLIDVKEDVKDEDDYQTVSRLLALDIRADEPVIALLTDLRYTWRFFWVSEMRHNKVILNKANVFEPRDAFEMMRLVLAQSPTEDDAGISLPHLEQPMKRRKLAELLPSSRD</sequence>
<dbReference type="InterPro" id="IPR006439">
    <property type="entry name" value="HAD-SF_hydro_IA"/>
</dbReference>
<dbReference type="PANTHER" id="PTHR20371">
    <property type="entry name" value="ENOLASE-PHOSPHATASE E1"/>
    <property type="match status" value="1"/>
</dbReference>
<dbReference type="InterPro" id="IPR027417">
    <property type="entry name" value="P-loop_NTPase"/>
</dbReference>
<reference evidence="18" key="1">
    <citation type="submission" date="2021-12" db="EMBL/GenBank/DDBJ databases">
        <title>Prjna785345.</title>
        <authorList>
            <person name="Rujirawat T."/>
            <person name="Krajaejun T."/>
        </authorList>
    </citation>
    <scope>NUCLEOTIDE SEQUENCE</scope>
    <source>
        <strain evidence="18">Pi057C3</strain>
    </source>
</reference>
<feature type="binding site" evidence="14">
    <location>
        <position position="261"/>
    </location>
    <ligand>
        <name>Zn(2+)</name>
        <dbReference type="ChEBI" id="CHEBI:29105"/>
    </ligand>
</feature>
<evidence type="ECO:0000256" key="13">
    <source>
        <dbReference type="ARBA" id="ARBA00023268"/>
    </source>
</evidence>
<dbReference type="PROSITE" id="PS50929">
    <property type="entry name" value="ABC_TM1F"/>
    <property type="match status" value="1"/>
</dbReference>
<keyword evidence="9 16" id="KW-1133">Transmembrane helix</keyword>
<feature type="transmembrane region" description="Helical" evidence="16">
    <location>
        <begin position="755"/>
        <end position="774"/>
    </location>
</feature>
<feature type="binding site" evidence="14">
    <location>
        <position position="241"/>
    </location>
    <ligand>
        <name>substrate</name>
    </ligand>
</feature>
<dbReference type="InterPro" id="IPR036640">
    <property type="entry name" value="ABC1_TM_sf"/>
</dbReference>
<feature type="transmembrane region" description="Helical" evidence="16">
    <location>
        <begin position="1414"/>
        <end position="1434"/>
    </location>
</feature>
<accession>A0AAD5LWN7</accession>
<dbReference type="GO" id="GO:0000287">
    <property type="term" value="F:magnesium ion binding"/>
    <property type="evidence" value="ECO:0007669"/>
    <property type="project" value="InterPro"/>
</dbReference>
<evidence type="ECO:0000256" key="1">
    <source>
        <dbReference type="ARBA" id="ARBA00004340"/>
    </source>
</evidence>
<dbReference type="SFLD" id="SFLDG01133">
    <property type="entry name" value="C1.5.4:_Enolase-phosphatase_Li"/>
    <property type="match status" value="1"/>
</dbReference>
<dbReference type="GO" id="GO:0019509">
    <property type="term" value="P:L-methionine salvage from methylthioadenosine"/>
    <property type="evidence" value="ECO:0007669"/>
    <property type="project" value="UniProtKB-UniRule"/>
</dbReference>
<dbReference type="HAMAP" id="MF_03116">
    <property type="entry name" value="Salvage_MtnB_euk"/>
    <property type="match status" value="1"/>
</dbReference>
<evidence type="ECO:0000256" key="3">
    <source>
        <dbReference type="ARBA" id="ARBA00022525"/>
    </source>
</evidence>
<dbReference type="GO" id="GO:0008270">
    <property type="term" value="F:zinc ion binding"/>
    <property type="evidence" value="ECO:0007669"/>
    <property type="project" value="UniProtKB-UniRule"/>
</dbReference>
<dbReference type="InterPro" id="IPR023943">
    <property type="entry name" value="Enolase-ppase_E1"/>
</dbReference>
<dbReference type="Gene3D" id="3.40.50.1000">
    <property type="entry name" value="HAD superfamily/HAD-like"/>
    <property type="match status" value="1"/>
</dbReference>
<dbReference type="Gene3D" id="3.40.50.300">
    <property type="entry name" value="P-loop containing nucleotide triphosphate hydrolases"/>
    <property type="match status" value="1"/>
</dbReference>
<keyword evidence="14" id="KW-0963">Cytoplasm</keyword>
<feature type="transmembrane region" description="Helical" evidence="16">
    <location>
        <begin position="1191"/>
        <end position="1210"/>
    </location>
</feature>
<dbReference type="GO" id="GO:0046570">
    <property type="term" value="F:methylthioribulose 1-phosphate dehydratase activity"/>
    <property type="evidence" value="ECO:0007669"/>
    <property type="project" value="UniProtKB-UniRule"/>
</dbReference>
<dbReference type="GO" id="GO:0043874">
    <property type="term" value="F:acireductone synthase activity"/>
    <property type="evidence" value="ECO:0007669"/>
    <property type="project" value="InterPro"/>
</dbReference>
<comment type="cofactor">
    <cofactor evidence="14">
        <name>Zn(2+)</name>
        <dbReference type="ChEBI" id="CHEBI:29105"/>
    </cofactor>
    <text evidence="14">Binds 1 zinc ion per subunit.</text>
</comment>
<keyword evidence="8 14" id="KW-0862">Zinc</keyword>
<keyword evidence="6 14" id="KW-0479">Metal-binding</keyword>
<dbReference type="InterPro" id="IPR036412">
    <property type="entry name" value="HAD-like_sf"/>
</dbReference>
<comment type="catalytic activity">
    <reaction evidence="14">
        <text>5-(methylsulfanyl)-D-ribulose 1-phosphate = 5-methylsulfanyl-2,3-dioxopentyl phosphate + H2O</text>
        <dbReference type="Rhea" id="RHEA:15549"/>
        <dbReference type="ChEBI" id="CHEBI:15377"/>
        <dbReference type="ChEBI" id="CHEBI:58548"/>
        <dbReference type="ChEBI" id="CHEBI:58828"/>
        <dbReference type="EC" id="4.2.1.109"/>
    </reaction>
</comment>
<feature type="transmembrane region" description="Helical" evidence="16">
    <location>
        <begin position="1166"/>
        <end position="1185"/>
    </location>
</feature>
<evidence type="ECO:0000256" key="16">
    <source>
        <dbReference type="SAM" id="Phobius"/>
    </source>
</evidence>
<evidence type="ECO:0000256" key="12">
    <source>
        <dbReference type="ARBA" id="ARBA00023239"/>
    </source>
</evidence>
<keyword evidence="13" id="KW-0511">Multifunctional enzyme</keyword>
<keyword evidence="19" id="KW-1185">Reference proteome</keyword>
<dbReference type="NCBIfam" id="TIGR03328">
    <property type="entry name" value="salvage_mtnB"/>
    <property type="match status" value="1"/>
</dbReference>
<dbReference type="Pfam" id="PF20147">
    <property type="entry name" value="Crinkler"/>
    <property type="match status" value="1"/>
</dbReference>
<feature type="binding site" evidence="14">
    <location>
        <position position="259"/>
    </location>
    <ligand>
        <name>Zn(2+)</name>
        <dbReference type="ChEBI" id="CHEBI:29105"/>
    </ligand>
</feature>
<dbReference type="Proteomes" id="UP001209570">
    <property type="component" value="Unassembled WGS sequence"/>
</dbReference>
<dbReference type="CDD" id="cd01629">
    <property type="entry name" value="HAD_EP"/>
    <property type="match status" value="1"/>
</dbReference>